<evidence type="ECO:0000313" key="3">
    <source>
        <dbReference type="Proteomes" id="UP001055156"/>
    </source>
</evidence>
<dbReference type="RefSeq" id="WP_238310233.1">
    <property type="nucleotide sequence ID" value="NZ_BPQV01000003.1"/>
</dbReference>
<evidence type="ECO:0000256" key="1">
    <source>
        <dbReference type="SAM" id="MobiDB-lite"/>
    </source>
</evidence>
<feature type="region of interest" description="Disordered" evidence="1">
    <location>
        <begin position="38"/>
        <end position="60"/>
    </location>
</feature>
<dbReference type="EMBL" id="BPQV01000003">
    <property type="protein sequence ID" value="GJE26264.1"/>
    <property type="molecule type" value="Genomic_DNA"/>
</dbReference>
<keyword evidence="3" id="KW-1185">Reference proteome</keyword>
<comment type="caution">
    <text evidence="2">The sequence shown here is derived from an EMBL/GenBank/DDBJ whole genome shotgun (WGS) entry which is preliminary data.</text>
</comment>
<name>A0ABQ4T5L2_METOR</name>
<sequence length="60" mass="6465">MAPHLDTVEALGRLAAGRFVPAQKYAALQRLGFIRVRGHGPGSKPSLTEAGRQKLAEGRR</sequence>
<dbReference type="Proteomes" id="UP001055156">
    <property type="component" value="Unassembled WGS sequence"/>
</dbReference>
<accession>A0ABQ4T5L2</accession>
<feature type="compositionally biased region" description="Basic and acidic residues" evidence="1">
    <location>
        <begin position="51"/>
        <end position="60"/>
    </location>
</feature>
<evidence type="ECO:0000313" key="2">
    <source>
        <dbReference type="EMBL" id="GJE26264.1"/>
    </source>
</evidence>
<proteinExistence type="predicted"/>
<reference evidence="2" key="1">
    <citation type="journal article" date="2021" name="Front. Microbiol.">
        <title>Comprehensive Comparative Genomics and Phenotyping of Methylobacterium Species.</title>
        <authorList>
            <person name="Alessa O."/>
            <person name="Ogura Y."/>
            <person name="Fujitani Y."/>
            <person name="Takami H."/>
            <person name="Hayashi T."/>
            <person name="Sahin N."/>
            <person name="Tani A."/>
        </authorList>
    </citation>
    <scope>NUCLEOTIDE SEQUENCE</scope>
    <source>
        <strain evidence="2">NBRC 15689</strain>
    </source>
</reference>
<reference evidence="2" key="2">
    <citation type="submission" date="2021-08" db="EMBL/GenBank/DDBJ databases">
        <authorList>
            <person name="Tani A."/>
            <person name="Ola A."/>
            <person name="Ogura Y."/>
            <person name="Katsura K."/>
            <person name="Hayashi T."/>
        </authorList>
    </citation>
    <scope>NUCLEOTIDE SEQUENCE</scope>
    <source>
        <strain evidence="2">NBRC 15689</strain>
    </source>
</reference>
<organism evidence="2 3">
    <name type="scientific">Methylobacterium organophilum</name>
    <dbReference type="NCBI Taxonomy" id="410"/>
    <lineage>
        <taxon>Bacteria</taxon>
        <taxon>Pseudomonadati</taxon>
        <taxon>Pseudomonadota</taxon>
        <taxon>Alphaproteobacteria</taxon>
        <taxon>Hyphomicrobiales</taxon>
        <taxon>Methylobacteriaceae</taxon>
        <taxon>Methylobacterium</taxon>
    </lineage>
</organism>
<protein>
    <submittedName>
        <fullName evidence="2">Uncharacterized protein</fullName>
    </submittedName>
</protein>
<gene>
    <name evidence="2" type="ORF">LKMONMHP_1113</name>
</gene>